<dbReference type="InterPro" id="IPR006521">
    <property type="entry name" value="Tail_protein_I"/>
</dbReference>
<protein>
    <submittedName>
        <fullName evidence="1">Phage tail protein</fullName>
    </submittedName>
</protein>
<accession>A0ABX6H729</accession>
<dbReference type="RefSeq" id="WP_024687756.1">
    <property type="nucleotide sequence ID" value="NZ_CP047265.1"/>
</dbReference>
<evidence type="ECO:0000313" key="1">
    <source>
        <dbReference type="EMBL" id="QHF01234.1"/>
    </source>
</evidence>
<dbReference type="EMBL" id="CP047265">
    <property type="protein sequence ID" value="QHF01234.1"/>
    <property type="molecule type" value="Genomic_DNA"/>
</dbReference>
<dbReference type="Pfam" id="PF09684">
    <property type="entry name" value="Tail_P2_I"/>
    <property type="match status" value="1"/>
</dbReference>
<gene>
    <name evidence="1" type="ORF">N015_01955</name>
</gene>
<evidence type="ECO:0000313" key="2">
    <source>
        <dbReference type="Proteomes" id="UP000464644"/>
    </source>
</evidence>
<keyword evidence="2" id="KW-1185">Reference proteome</keyword>
<name>A0ABX6H729_9PSED</name>
<proteinExistence type="predicted"/>
<organism evidence="1 2">
    <name type="scientific">Pseudomonas asturiensis</name>
    <dbReference type="NCBI Taxonomy" id="1190415"/>
    <lineage>
        <taxon>Bacteria</taxon>
        <taxon>Pseudomonadati</taxon>
        <taxon>Pseudomonadota</taxon>
        <taxon>Gammaproteobacteria</taxon>
        <taxon>Pseudomonadales</taxon>
        <taxon>Pseudomonadaceae</taxon>
        <taxon>Pseudomonas</taxon>
    </lineage>
</organism>
<dbReference type="Proteomes" id="UP000464644">
    <property type="component" value="Chromosome"/>
</dbReference>
<sequence>MIKLELPFWLDGDQITRLKASAQAWWESAEGWLRWPLLQLDAETCHIAVLDLLAWQRDITRYDGETESLFRLRVKYAFINAVDAGSVAGFRRILQRLGVGDVRILERQPDRDWDIVQLYLSDAQLSENPTLLNIIVHQYGRTCRRYELVATTELSLAVTAFEVSNDQVTLVARFDDFHSIGLALTSFEFNHDHMTLVTR</sequence>
<reference evidence="1 2" key="1">
    <citation type="journal article" date="2014" name="Genome Announc.">
        <title>Draft Genome Sequences of a Phylogenetically Diverse Suite of Pseudomonas syringae Strains from Multiple Source Populations.</title>
        <authorList>
            <person name="Baltrus D.A."/>
            <person name="Yourstone S."/>
            <person name="Lind A."/>
            <person name="Guilbaud C."/>
            <person name="Sands D.C."/>
            <person name="Jones C.D."/>
            <person name="Morris C.E."/>
            <person name="Dangl J.L."/>
        </authorList>
    </citation>
    <scope>NUCLEOTIDE SEQUENCE [LARGE SCALE GENOMIC DNA]</scope>
    <source>
        <strain evidence="1 2">CC1524</strain>
    </source>
</reference>